<comment type="caution">
    <text evidence="1">The sequence shown here is derived from an EMBL/GenBank/DDBJ whole genome shotgun (WGS) entry which is preliminary data.</text>
</comment>
<dbReference type="AlphaFoldDB" id="A0A1F8DXA9"/>
<dbReference type="Proteomes" id="UP000176422">
    <property type="component" value="Unassembled WGS sequence"/>
</dbReference>
<evidence type="ECO:0000313" key="2">
    <source>
        <dbReference type="Proteomes" id="UP000176422"/>
    </source>
</evidence>
<reference evidence="1 2" key="1">
    <citation type="journal article" date="2016" name="Nat. Commun.">
        <title>Thousands of microbial genomes shed light on interconnected biogeochemical processes in an aquifer system.</title>
        <authorList>
            <person name="Anantharaman K."/>
            <person name="Brown C.T."/>
            <person name="Hug L.A."/>
            <person name="Sharon I."/>
            <person name="Castelle C.J."/>
            <person name="Probst A.J."/>
            <person name="Thomas B.C."/>
            <person name="Singh A."/>
            <person name="Wilkins M.J."/>
            <person name="Karaoz U."/>
            <person name="Brodie E.L."/>
            <person name="Williams K.H."/>
            <person name="Hubbard S.S."/>
            <person name="Banfield J.F."/>
        </authorList>
    </citation>
    <scope>NUCLEOTIDE SEQUENCE [LARGE SCALE GENOMIC DNA]</scope>
</reference>
<organism evidence="1 2">
    <name type="scientific">Candidatus Wolfebacteria bacterium RIFOXYB1_FULL_54_12</name>
    <dbReference type="NCBI Taxonomy" id="1802559"/>
    <lineage>
        <taxon>Bacteria</taxon>
        <taxon>Candidatus Wolfeibacteriota</taxon>
    </lineage>
</organism>
<proteinExistence type="predicted"/>
<gene>
    <name evidence="1" type="ORF">A2372_02170</name>
</gene>
<evidence type="ECO:0000313" key="1">
    <source>
        <dbReference type="EMBL" id="OGM93190.1"/>
    </source>
</evidence>
<accession>A0A1F8DXA9</accession>
<sequence>MIEKHNERKKEVVDFINDVIRDINSIFLCDYPSSPRIQAIIVFSLLDILASYWYEYDGKCETQSKRFTSWLRTFCLIGQNVEYVKNTRWHKLSSERLWHLRNSLVHFFGLSNESDGIYMALASNKFSDKEVDEYESGINKLGESLVIMVKPKDLYELIKQGGILMLKDWIKNIHEAQAGNNERGVRHIDGIERIYKKIQSEGAKLIPM</sequence>
<protein>
    <submittedName>
        <fullName evidence="1">Uncharacterized protein</fullName>
    </submittedName>
</protein>
<dbReference type="EMBL" id="MGIT01000001">
    <property type="protein sequence ID" value="OGM93190.1"/>
    <property type="molecule type" value="Genomic_DNA"/>
</dbReference>
<name>A0A1F8DXA9_9BACT</name>